<dbReference type="OrthoDB" id="1303972at2759"/>
<reference evidence="1 2" key="1">
    <citation type="submission" date="2020-09" db="EMBL/GenBank/DDBJ databases">
        <title>De no assembly of potato wild relative species, Solanum commersonii.</title>
        <authorList>
            <person name="Cho K."/>
        </authorList>
    </citation>
    <scope>NUCLEOTIDE SEQUENCE [LARGE SCALE GENOMIC DNA]</scope>
    <source>
        <strain evidence="1">LZ3.2</strain>
        <tissue evidence="1">Leaf</tissue>
    </source>
</reference>
<accession>A0A9J5ZL44</accession>
<dbReference type="Proteomes" id="UP000824120">
    <property type="component" value="Chromosome 4"/>
</dbReference>
<dbReference type="EMBL" id="JACXVP010000004">
    <property type="protein sequence ID" value="KAG5612855.1"/>
    <property type="molecule type" value="Genomic_DNA"/>
</dbReference>
<protein>
    <submittedName>
        <fullName evidence="1">Uncharacterized protein</fullName>
    </submittedName>
</protein>
<proteinExistence type="predicted"/>
<evidence type="ECO:0000313" key="2">
    <source>
        <dbReference type="Proteomes" id="UP000824120"/>
    </source>
</evidence>
<sequence length="188" mass="21304">MKQQKVLNGRVFDPDILTKFGIANLVDAVIIQGWNHLLESPVPYLHEPEVREFFYKMELLEGGGIKTIVKNVEIHLDKETLGIILGVPVVGIRTIEGCKPTGDFSKLATKLGNAKRAGLPKKFLKGEYQLMFEFINKVMVPWTEKRTVASAFDLFLMEKLDELEEINLPTTMKEVLFLGRTEIESKAK</sequence>
<organism evidence="1 2">
    <name type="scientific">Solanum commersonii</name>
    <name type="common">Commerson's wild potato</name>
    <name type="synonym">Commerson's nightshade</name>
    <dbReference type="NCBI Taxonomy" id="4109"/>
    <lineage>
        <taxon>Eukaryota</taxon>
        <taxon>Viridiplantae</taxon>
        <taxon>Streptophyta</taxon>
        <taxon>Embryophyta</taxon>
        <taxon>Tracheophyta</taxon>
        <taxon>Spermatophyta</taxon>
        <taxon>Magnoliopsida</taxon>
        <taxon>eudicotyledons</taxon>
        <taxon>Gunneridae</taxon>
        <taxon>Pentapetalae</taxon>
        <taxon>asterids</taxon>
        <taxon>lamiids</taxon>
        <taxon>Solanales</taxon>
        <taxon>Solanaceae</taxon>
        <taxon>Solanoideae</taxon>
        <taxon>Solaneae</taxon>
        <taxon>Solanum</taxon>
    </lineage>
</organism>
<gene>
    <name evidence="1" type="ORF">H5410_024136</name>
</gene>
<evidence type="ECO:0000313" key="1">
    <source>
        <dbReference type="EMBL" id="KAG5612855.1"/>
    </source>
</evidence>
<comment type="caution">
    <text evidence="1">The sequence shown here is derived from an EMBL/GenBank/DDBJ whole genome shotgun (WGS) entry which is preliminary data.</text>
</comment>
<name>A0A9J5ZL44_SOLCO</name>
<keyword evidence="2" id="KW-1185">Reference proteome</keyword>
<dbReference type="AlphaFoldDB" id="A0A9J5ZL44"/>